<dbReference type="PROSITE" id="PS50102">
    <property type="entry name" value="RRM"/>
    <property type="match status" value="1"/>
</dbReference>
<organism evidence="5 6">
    <name type="scientific">Penicillium decumbens</name>
    <dbReference type="NCBI Taxonomy" id="69771"/>
    <lineage>
        <taxon>Eukaryota</taxon>
        <taxon>Fungi</taxon>
        <taxon>Dikarya</taxon>
        <taxon>Ascomycota</taxon>
        <taxon>Pezizomycotina</taxon>
        <taxon>Eurotiomycetes</taxon>
        <taxon>Eurotiomycetidae</taxon>
        <taxon>Eurotiales</taxon>
        <taxon>Aspergillaceae</taxon>
        <taxon>Penicillium</taxon>
    </lineage>
</organism>
<dbReference type="STRING" id="69771.A0A1V6PBJ0"/>
<dbReference type="Gene3D" id="3.30.70.330">
    <property type="match status" value="1"/>
</dbReference>
<dbReference type="PANTHER" id="PTHR47640">
    <property type="entry name" value="TRNA SELENOCYSTEINE 1-ASSOCIATED PROTEIN 1-RELATED-RELATED"/>
    <property type="match status" value="1"/>
</dbReference>
<reference evidence="6" key="1">
    <citation type="journal article" date="2017" name="Nat. Microbiol.">
        <title>Global analysis of biosynthetic gene clusters reveals vast potential of secondary metabolite production in Penicillium species.</title>
        <authorList>
            <person name="Nielsen J.C."/>
            <person name="Grijseels S."/>
            <person name="Prigent S."/>
            <person name="Ji B."/>
            <person name="Dainat J."/>
            <person name="Nielsen K.F."/>
            <person name="Frisvad J.C."/>
            <person name="Workman M."/>
            <person name="Nielsen J."/>
        </authorList>
    </citation>
    <scope>NUCLEOTIDE SEQUENCE [LARGE SCALE GENOMIC DNA]</scope>
    <source>
        <strain evidence="6">IBT 11843</strain>
    </source>
</reference>
<keyword evidence="6" id="KW-1185">Reference proteome</keyword>
<proteinExistence type="predicted"/>
<dbReference type="GO" id="GO:0003729">
    <property type="term" value="F:mRNA binding"/>
    <property type="evidence" value="ECO:0007669"/>
    <property type="project" value="InterPro"/>
</dbReference>
<feature type="region of interest" description="Disordered" evidence="3">
    <location>
        <begin position="285"/>
        <end position="332"/>
    </location>
</feature>
<dbReference type="InterPro" id="IPR012677">
    <property type="entry name" value="Nucleotide-bd_a/b_plait_sf"/>
</dbReference>
<name>A0A1V6PBJ0_PENDC</name>
<feature type="compositionally biased region" description="Low complexity" evidence="3">
    <location>
        <begin position="160"/>
        <end position="177"/>
    </location>
</feature>
<evidence type="ECO:0000313" key="6">
    <source>
        <dbReference type="Proteomes" id="UP000191522"/>
    </source>
</evidence>
<dbReference type="PANTHER" id="PTHR47640:SF11">
    <property type="entry name" value="RNA-BINDING PROTEIN 42"/>
    <property type="match status" value="1"/>
</dbReference>
<dbReference type="InterPro" id="IPR000504">
    <property type="entry name" value="RRM_dom"/>
</dbReference>
<evidence type="ECO:0000313" key="5">
    <source>
        <dbReference type="EMBL" id="OQD74127.1"/>
    </source>
</evidence>
<dbReference type="InterPro" id="IPR034215">
    <property type="entry name" value="RBM42_RRM"/>
</dbReference>
<dbReference type="OMA" id="FTAFQPR"/>
<feature type="region of interest" description="Disordered" evidence="3">
    <location>
        <begin position="147"/>
        <end position="198"/>
    </location>
</feature>
<evidence type="ECO:0000256" key="1">
    <source>
        <dbReference type="ARBA" id="ARBA00022884"/>
    </source>
</evidence>
<feature type="compositionally biased region" description="Polar residues" evidence="3">
    <location>
        <begin position="52"/>
        <end position="64"/>
    </location>
</feature>
<dbReference type="AlphaFoldDB" id="A0A1V6PBJ0"/>
<comment type="caution">
    <text evidence="5">The sequence shown here is derived from an EMBL/GenBank/DDBJ whole genome shotgun (WGS) entry which is preliminary data.</text>
</comment>
<feature type="domain" description="RRM" evidence="4">
    <location>
        <begin position="208"/>
        <end position="286"/>
    </location>
</feature>
<dbReference type="OrthoDB" id="1749473at2759"/>
<dbReference type="SMART" id="SM00360">
    <property type="entry name" value="RRM"/>
    <property type="match status" value="1"/>
</dbReference>
<dbReference type="CDD" id="cd12383">
    <property type="entry name" value="RRM_RBM42"/>
    <property type="match status" value="1"/>
</dbReference>
<dbReference type="InterPro" id="IPR050825">
    <property type="entry name" value="RBM42_RBP45_47-like"/>
</dbReference>
<sequence>MSYPPPPGLKQAPSSLPPRPPPSTNATQPAGHGGNARQAGYNAFTAFAPRSVASSQPHRTSSPAISAPPVYTAGYTTPAASYGNYQQPQNYQSGPAYYGAQYSEHTSAPTVPHIQNPFGSTPSAGQGRNALDPETEAQIAQWQSAYANPNEDGSSKRASNTGANTGAGTLTAAGNALPHTEPQKTVPRAGGGQSWTDPTLLEWDPAHFRLFVGNLAGEVTDDSLLKAFARYTSVQKARVIREKRTQKSKGYGFVSFSDGDDYFAAAREMQGKYIGSHPILLRRATTEVKPVSTNKNQKKNGGGGRGGQSHGKTKHDGVKKSGKTKGGLKILG</sequence>
<dbReference type="Proteomes" id="UP000191522">
    <property type="component" value="Unassembled WGS sequence"/>
</dbReference>
<keyword evidence="1 2" id="KW-0694">RNA-binding</keyword>
<feature type="region of interest" description="Disordered" evidence="3">
    <location>
        <begin position="1"/>
        <end position="70"/>
    </location>
</feature>
<dbReference type="Pfam" id="PF00076">
    <property type="entry name" value="RRM_1"/>
    <property type="match status" value="1"/>
</dbReference>
<evidence type="ECO:0000256" key="2">
    <source>
        <dbReference type="PROSITE-ProRule" id="PRU00176"/>
    </source>
</evidence>
<evidence type="ECO:0000259" key="4">
    <source>
        <dbReference type="PROSITE" id="PS50102"/>
    </source>
</evidence>
<dbReference type="EMBL" id="MDYL01000012">
    <property type="protein sequence ID" value="OQD74127.1"/>
    <property type="molecule type" value="Genomic_DNA"/>
</dbReference>
<dbReference type="SUPFAM" id="SSF54928">
    <property type="entry name" value="RNA-binding domain, RBD"/>
    <property type="match status" value="1"/>
</dbReference>
<gene>
    <name evidence="5" type="ORF">PENDEC_c012G02133</name>
</gene>
<protein>
    <recommendedName>
        <fullName evidence="4">RRM domain-containing protein</fullName>
    </recommendedName>
</protein>
<feature type="compositionally biased region" description="Gly residues" evidence="3">
    <location>
        <begin position="300"/>
        <end position="309"/>
    </location>
</feature>
<accession>A0A1V6PBJ0</accession>
<dbReference type="InterPro" id="IPR035979">
    <property type="entry name" value="RBD_domain_sf"/>
</dbReference>
<evidence type="ECO:0000256" key="3">
    <source>
        <dbReference type="SAM" id="MobiDB-lite"/>
    </source>
</evidence>